<dbReference type="AlphaFoldDB" id="A0A2P2NFR6"/>
<organism evidence="2">
    <name type="scientific">Rhizophora mucronata</name>
    <name type="common">Asiatic mangrove</name>
    <dbReference type="NCBI Taxonomy" id="61149"/>
    <lineage>
        <taxon>Eukaryota</taxon>
        <taxon>Viridiplantae</taxon>
        <taxon>Streptophyta</taxon>
        <taxon>Embryophyta</taxon>
        <taxon>Tracheophyta</taxon>
        <taxon>Spermatophyta</taxon>
        <taxon>Magnoliopsida</taxon>
        <taxon>eudicotyledons</taxon>
        <taxon>Gunneridae</taxon>
        <taxon>Pentapetalae</taxon>
        <taxon>rosids</taxon>
        <taxon>fabids</taxon>
        <taxon>Malpighiales</taxon>
        <taxon>Rhizophoraceae</taxon>
        <taxon>Rhizophora</taxon>
    </lineage>
</organism>
<sequence length="72" mass="8466">MFSSTRVIFSERIQFHRSLLSSSVQYGIVWYILWLGGIARGGNFPKNLVAGHHFLLFIFQLMLQYWELSFIP</sequence>
<reference evidence="2" key="1">
    <citation type="submission" date="2018-02" db="EMBL/GenBank/DDBJ databases">
        <title>Rhizophora mucronata_Transcriptome.</title>
        <authorList>
            <person name="Meera S.P."/>
            <person name="Sreeshan A."/>
            <person name="Augustine A."/>
        </authorList>
    </citation>
    <scope>NUCLEOTIDE SEQUENCE</scope>
    <source>
        <tissue evidence="2">Leaf</tissue>
    </source>
</reference>
<proteinExistence type="predicted"/>
<evidence type="ECO:0000313" key="2">
    <source>
        <dbReference type="EMBL" id="MBX41325.1"/>
    </source>
</evidence>
<name>A0A2P2NFR6_RHIMU</name>
<dbReference type="EMBL" id="GGEC01060841">
    <property type="protein sequence ID" value="MBX41325.1"/>
    <property type="molecule type" value="Transcribed_RNA"/>
</dbReference>
<protein>
    <submittedName>
        <fullName evidence="2">Uncharacterized protein</fullName>
    </submittedName>
</protein>
<keyword evidence="1" id="KW-0812">Transmembrane</keyword>
<keyword evidence="1" id="KW-1133">Transmembrane helix</keyword>
<accession>A0A2P2NFR6</accession>
<evidence type="ECO:0000256" key="1">
    <source>
        <dbReference type="SAM" id="Phobius"/>
    </source>
</evidence>
<keyword evidence="1" id="KW-0472">Membrane</keyword>
<feature type="transmembrane region" description="Helical" evidence="1">
    <location>
        <begin position="15"/>
        <end position="36"/>
    </location>
</feature>
<feature type="transmembrane region" description="Helical" evidence="1">
    <location>
        <begin position="48"/>
        <end position="66"/>
    </location>
</feature>